<dbReference type="AlphaFoldDB" id="A0A1G5QUS7"/>
<dbReference type="PANTHER" id="PTHR37691">
    <property type="entry name" value="BLR3518 PROTEIN"/>
    <property type="match status" value="1"/>
</dbReference>
<dbReference type="Proteomes" id="UP000199648">
    <property type="component" value="Unassembled WGS sequence"/>
</dbReference>
<gene>
    <name evidence="2" type="ORF">SAMN03097708_02848</name>
</gene>
<dbReference type="EMBL" id="FMWD01000010">
    <property type="protein sequence ID" value="SCZ65603.1"/>
    <property type="molecule type" value="Genomic_DNA"/>
</dbReference>
<dbReference type="SUPFAM" id="SSF75169">
    <property type="entry name" value="DsrEFH-like"/>
    <property type="match status" value="1"/>
</dbReference>
<evidence type="ECO:0000313" key="3">
    <source>
        <dbReference type="Proteomes" id="UP000199648"/>
    </source>
</evidence>
<protein>
    <submittedName>
        <fullName evidence="2">Uncharacterized protein</fullName>
    </submittedName>
</protein>
<reference evidence="2 3" key="1">
    <citation type="submission" date="2016-10" db="EMBL/GenBank/DDBJ databases">
        <authorList>
            <person name="de Groot N.N."/>
        </authorList>
    </citation>
    <scope>NUCLEOTIDE SEQUENCE [LARGE SCALE GENOMIC DNA]</scope>
    <source>
        <strain evidence="2 3">HLD2</strain>
    </source>
</reference>
<keyword evidence="1" id="KW-0732">Signal</keyword>
<dbReference type="Pfam" id="PF02635">
    <property type="entry name" value="DsrE"/>
    <property type="match status" value="1"/>
</dbReference>
<keyword evidence="3" id="KW-1185">Reference proteome</keyword>
<dbReference type="InterPro" id="IPR003787">
    <property type="entry name" value="Sulphur_relay_DsrE/F-like"/>
</dbReference>
<dbReference type="PANTHER" id="PTHR37691:SF1">
    <property type="entry name" value="BLR3518 PROTEIN"/>
    <property type="match status" value="1"/>
</dbReference>
<feature type="signal peptide" evidence="1">
    <location>
        <begin position="1"/>
        <end position="22"/>
    </location>
</feature>
<dbReference type="InterPro" id="IPR027396">
    <property type="entry name" value="DsrEFH-like"/>
</dbReference>
<dbReference type="OrthoDB" id="14053at2"/>
<name>A0A1G5QUS7_9GAMM</name>
<feature type="chain" id="PRO_5011568415" evidence="1">
    <location>
        <begin position="23"/>
        <end position="146"/>
    </location>
</feature>
<evidence type="ECO:0000256" key="1">
    <source>
        <dbReference type="SAM" id="SignalP"/>
    </source>
</evidence>
<dbReference type="STRING" id="415747.SAMN03097708_02848"/>
<organism evidence="2 3">
    <name type="scientific">Thiohalomonas denitrificans</name>
    <dbReference type="NCBI Taxonomy" id="415747"/>
    <lineage>
        <taxon>Bacteria</taxon>
        <taxon>Pseudomonadati</taxon>
        <taxon>Pseudomonadota</taxon>
        <taxon>Gammaproteobacteria</taxon>
        <taxon>Thiohalomonadales</taxon>
        <taxon>Thiohalomonadaceae</taxon>
        <taxon>Thiohalomonas</taxon>
    </lineage>
</organism>
<proteinExistence type="predicted"/>
<dbReference type="RefSeq" id="WP_092998499.1">
    <property type="nucleotide sequence ID" value="NZ_FMWD01000010.1"/>
</dbReference>
<dbReference type="Gene3D" id="3.40.1260.10">
    <property type="entry name" value="DsrEFH-like"/>
    <property type="match status" value="1"/>
</dbReference>
<accession>A0A1G5QUS7</accession>
<evidence type="ECO:0000313" key="2">
    <source>
        <dbReference type="EMBL" id="SCZ65603.1"/>
    </source>
</evidence>
<sequence>MKILSTGLIAAALITLAGPAAAERYGEQRVVYHVNDFARANAALRNIGNHLDATGDDRTDIVVVTHSGGINFLLDNAQDQKGNTFEMGVLELAKRGVEFRVCANTLSARNLDEGDYSMLEEVIEVVPSGVAEVAHLQQQGYVHLKP</sequence>